<dbReference type="PANTHER" id="PTHR10656">
    <property type="entry name" value="CELL FATE DETERMINING PROTEIN MAB21-RELATED"/>
    <property type="match status" value="1"/>
</dbReference>
<dbReference type="OrthoDB" id="6112914at2759"/>
<dbReference type="PANTHER" id="PTHR10656:SF69">
    <property type="entry name" value="MAB-21-LIKE HHH_H2TH-LIKE DOMAIN-CONTAINING PROTEIN"/>
    <property type="match status" value="1"/>
</dbReference>
<accession>A0A8B6G873</accession>
<sequence length="584" mass="67894">MAGRCDEAIDSLTFYNYLCEKIGSEEVVKIRRETFLIHDIGQSDNFISSGSKAEGLNLSGSDTDVMIVDSDMQAYESETDVVIDFKVTPFIMNTDDTQPCFTQLYAPIDIQNYTLEASESLLNMSQQNHLGYLLSNEKYKLFKMSNFGAANNSKIHGPCISDGDDEYDCAYCLKCDTWISQAKPWVSRPRTEWPSPELISKIISCGVLFVPVGNKGSTNENFEWRISFSVAEKYLIFSFSHTQLLCYAMLKILLKEIIEKHEDLKGLLCSYFLKTLLFWISEETDPYVWRPEKLIPCFKACLQRLLYCTRYSILSHYFIPDNNLFFLRFDTYKKEKLTTILMNLYRQGISCFEFSDTLHDYQIQPFEINELFIRDNNIFLQQLMPTFCILRKLSYFRRVARFWRLMHDFLHHSRTSLSSGLFAIQFSFASRIVPEVTQYPKNSGNKYHYVRYKHDLSYLMIGLHSDAVSGLLMLASFFYVKKNYLSSLTVIAYTLNKCTAKNIYPGLLNDSKLDSIKQHVIKLVKKEKLHTILKSLTMYSFRLKHNSSIVPKELQQDVQNGDTVFHPLPYSHFLNFLCHYLPST</sequence>
<dbReference type="InterPro" id="IPR046903">
    <property type="entry name" value="Mab-21-like_nuc_Trfase"/>
</dbReference>
<organism evidence="4 5">
    <name type="scientific">Mytilus galloprovincialis</name>
    <name type="common">Mediterranean mussel</name>
    <dbReference type="NCBI Taxonomy" id="29158"/>
    <lineage>
        <taxon>Eukaryota</taxon>
        <taxon>Metazoa</taxon>
        <taxon>Spiralia</taxon>
        <taxon>Lophotrochozoa</taxon>
        <taxon>Mollusca</taxon>
        <taxon>Bivalvia</taxon>
        <taxon>Autobranchia</taxon>
        <taxon>Pteriomorphia</taxon>
        <taxon>Mytilida</taxon>
        <taxon>Mytiloidea</taxon>
        <taxon>Mytilidae</taxon>
        <taxon>Mytilinae</taxon>
        <taxon>Mytilus</taxon>
    </lineage>
</organism>
<comment type="similarity">
    <text evidence="1">Belongs to the mab-21 family.</text>
</comment>
<comment type="caution">
    <text evidence="4">The sequence shown here is derived from an EMBL/GenBank/DDBJ whole genome shotgun (WGS) entry which is preliminary data.</text>
</comment>
<evidence type="ECO:0000256" key="1">
    <source>
        <dbReference type="ARBA" id="ARBA00008307"/>
    </source>
</evidence>
<protein>
    <recommendedName>
        <fullName evidence="6">Mab-21-like HhH/H2TH-like domain-containing protein</fullName>
    </recommendedName>
</protein>
<name>A0A8B6G873_MYTGA</name>
<dbReference type="InterPro" id="IPR046906">
    <property type="entry name" value="Mab-21_HhH/H2TH-like"/>
</dbReference>
<evidence type="ECO:0000313" key="4">
    <source>
        <dbReference type="EMBL" id="VDI60227.1"/>
    </source>
</evidence>
<evidence type="ECO:0000259" key="2">
    <source>
        <dbReference type="Pfam" id="PF03281"/>
    </source>
</evidence>
<gene>
    <name evidence="4" type="ORF">MGAL_10B027157</name>
</gene>
<evidence type="ECO:0000259" key="3">
    <source>
        <dbReference type="Pfam" id="PF20266"/>
    </source>
</evidence>
<dbReference type="Gene3D" id="1.10.1410.40">
    <property type="match status" value="1"/>
</dbReference>
<dbReference type="EMBL" id="UYJE01008022">
    <property type="protein sequence ID" value="VDI60227.1"/>
    <property type="molecule type" value="Genomic_DNA"/>
</dbReference>
<feature type="domain" description="Mab-21-like nucleotidyltransferase" evidence="2">
    <location>
        <begin position="168"/>
        <end position="236"/>
    </location>
</feature>
<proteinExistence type="inferred from homology"/>
<dbReference type="SMART" id="SM01265">
    <property type="entry name" value="Mab-21"/>
    <property type="match status" value="1"/>
</dbReference>
<evidence type="ECO:0008006" key="6">
    <source>
        <dbReference type="Google" id="ProtNLM"/>
    </source>
</evidence>
<dbReference type="Pfam" id="PF20266">
    <property type="entry name" value="Mab-21_C"/>
    <property type="match status" value="1"/>
</dbReference>
<keyword evidence="5" id="KW-1185">Reference proteome</keyword>
<dbReference type="AlphaFoldDB" id="A0A8B6G873"/>
<dbReference type="Proteomes" id="UP000596742">
    <property type="component" value="Unassembled WGS sequence"/>
</dbReference>
<evidence type="ECO:0000313" key="5">
    <source>
        <dbReference type="Proteomes" id="UP000596742"/>
    </source>
</evidence>
<dbReference type="InterPro" id="IPR024810">
    <property type="entry name" value="MAB21L/cGLR"/>
</dbReference>
<reference evidence="4" key="1">
    <citation type="submission" date="2018-11" db="EMBL/GenBank/DDBJ databases">
        <authorList>
            <person name="Alioto T."/>
            <person name="Alioto T."/>
        </authorList>
    </citation>
    <scope>NUCLEOTIDE SEQUENCE</scope>
</reference>
<dbReference type="Pfam" id="PF03281">
    <property type="entry name" value="Mab-21"/>
    <property type="match status" value="1"/>
</dbReference>
<feature type="domain" description="Mab-21-like HhH/H2TH-like" evidence="3">
    <location>
        <begin position="246"/>
        <end position="336"/>
    </location>
</feature>